<reference evidence="1" key="1">
    <citation type="journal article" date="2021" name="PeerJ">
        <title>Extensive microbial diversity within the chicken gut microbiome revealed by metagenomics and culture.</title>
        <authorList>
            <person name="Gilroy R."/>
            <person name="Ravi A."/>
            <person name="Getino M."/>
            <person name="Pursley I."/>
            <person name="Horton D.L."/>
            <person name="Alikhan N.F."/>
            <person name="Baker D."/>
            <person name="Gharbi K."/>
            <person name="Hall N."/>
            <person name="Watson M."/>
            <person name="Adriaenssens E.M."/>
            <person name="Foster-Nyarko E."/>
            <person name="Jarju S."/>
            <person name="Secka A."/>
            <person name="Antonio M."/>
            <person name="Oren A."/>
            <person name="Chaudhuri R.R."/>
            <person name="La Ragione R."/>
            <person name="Hildebrand F."/>
            <person name="Pallen M.J."/>
        </authorList>
    </citation>
    <scope>NUCLEOTIDE SEQUENCE</scope>
    <source>
        <strain evidence="1">ChiGjej6B6-1540</strain>
    </source>
</reference>
<accession>A0A9D1UQ40</accession>
<dbReference type="AlphaFoldDB" id="A0A9D1UQ40"/>
<name>A0A9D1UQ40_9FIRM</name>
<protein>
    <submittedName>
        <fullName evidence="1">Uncharacterized protein</fullName>
    </submittedName>
</protein>
<reference evidence="1" key="2">
    <citation type="submission" date="2021-04" db="EMBL/GenBank/DDBJ databases">
        <authorList>
            <person name="Gilroy R."/>
        </authorList>
    </citation>
    <scope>NUCLEOTIDE SEQUENCE</scope>
    <source>
        <strain evidence="1">ChiGjej6B6-1540</strain>
    </source>
</reference>
<sequence length="341" mass="39834">TYESVWWREIHGPAQLCRELLDGLRERGILFFHHSGPLPWGDALRDQVQEELRSYAGDLRILPPVDMGAAQRSEQWFVDTFAPEHARDFLSVTALPRFLDRSGALDGKVLWLYGLPEGEESFWTERLAEFAALPAAQRCVIVLEVEGKRYRRKRVTDLSADDYIRPFDVTQLCTMAVSVGRESSREKEYLSSLCREGIGGDPEALPGLLRRREELLTRPVETLMDVLGLEEREAVRRVRRAQLRLLLPLLEDLRIALLEEHADDCRKLLPFQDEFGNEYQSEYEMELRHLVYYYKQGAIYLTGEEWERVRLPYEARNRLMHQMKALDAEMIRQVLELTQRL</sequence>
<evidence type="ECO:0000313" key="2">
    <source>
        <dbReference type="Proteomes" id="UP000824192"/>
    </source>
</evidence>
<evidence type="ECO:0000313" key="1">
    <source>
        <dbReference type="EMBL" id="HIW94620.1"/>
    </source>
</evidence>
<organism evidence="1 2">
    <name type="scientific">Candidatus Flavonifractor merdipullorum</name>
    <dbReference type="NCBI Taxonomy" id="2838590"/>
    <lineage>
        <taxon>Bacteria</taxon>
        <taxon>Bacillati</taxon>
        <taxon>Bacillota</taxon>
        <taxon>Clostridia</taxon>
        <taxon>Eubacteriales</taxon>
        <taxon>Oscillospiraceae</taxon>
        <taxon>Flavonifractor</taxon>
    </lineage>
</organism>
<dbReference type="Proteomes" id="UP000824192">
    <property type="component" value="Unassembled WGS sequence"/>
</dbReference>
<feature type="non-terminal residue" evidence="1">
    <location>
        <position position="1"/>
    </location>
</feature>
<proteinExistence type="predicted"/>
<comment type="caution">
    <text evidence="1">The sequence shown here is derived from an EMBL/GenBank/DDBJ whole genome shotgun (WGS) entry which is preliminary data.</text>
</comment>
<gene>
    <name evidence="1" type="ORF">H9868_08815</name>
</gene>
<dbReference type="EMBL" id="DXGA01000190">
    <property type="protein sequence ID" value="HIW94620.1"/>
    <property type="molecule type" value="Genomic_DNA"/>
</dbReference>